<dbReference type="InterPro" id="IPR017438">
    <property type="entry name" value="ATP-NAD_kinase_N"/>
</dbReference>
<accession>A0A1F5R495</accession>
<dbReference type="GO" id="GO:0046872">
    <property type="term" value="F:metal ion binding"/>
    <property type="evidence" value="ECO:0007669"/>
    <property type="project" value="UniProtKB-KW"/>
</dbReference>
<evidence type="ECO:0000256" key="8">
    <source>
        <dbReference type="ARBA" id="ARBA00022842"/>
    </source>
</evidence>
<keyword evidence="7" id="KW-0067">ATP-binding</keyword>
<dbReference type="InterPro" id="IPR001206">
    <property type="entry name" value="Diacylglycerol_kinase_cat_dom"/>
</dbReference>
<dbReference type="Pfam" id="PF00781">
    <property type="entry name" value="DAGK_cat"/>
    <property type="match status" value="1"/>
</dbReference>
<proteinExistence type="predicted"/>
<keyword evidence="8" id="KW-0460">Magnesium</keyword>
<sequence>MKAKLIFNPASGNPKESAAQLVDLLCLLQKQQIQAEVVVVQPKQDLRLLARSTVRAGVKMVIVSGGDGTIENIALGLVGSRTTLGIIPTGTRNNLARSLGIPVDNLAAAAALLRKGRQIKIDVGQVRQRKKNRPFLEAAAIGLPSALYPASDDIQHGELGKIAGFISTLVKAQPSEIRLQVGSSRKYVVAQAHVVIVANMPYMGANYQVAPDVIFDDHYLDVFVYSDLSKRDLIGQMMQPSNAAPDNRIQRFRTKKITIRTKPAMPVMADGVSLGDGSVTIMLHPQRLVVMAGPKALWRRRRSRQRLAREQREKAADDRQGMSHGQ</sequence>
<dbReference type="EMBL" id="MFFM01000043">
    <property type="protein sequence ID" value="OGF09246.1"/>
    <property type="molecule type" value="Genomic_DNA"/>
</dbReference>
<evidence type="ECO:0000256" key="10">
    <source>
        <dbReference type="ARBA" id="ARBA00023209"/>
    </source>
</evidence>
<dbReference type="Pfam" id="PF19279">
    <property type="entry name" value="YegS_C"/>
    <property type="match status" value="1"/>
</dbReference>
<keyword evidence="9" id="KW-0443">Lipid metabolism</keyword>
<dbReference type="GO" id="GO:0016301">
    <property type="term" value="F:kinase activity"/>
    <property type="evidence" value="ECO:0007669"/>
    <property type="project" value="UniProtKB-KW"/>
</dbReference>
<evidence type="ECO:0000256" key="7">
    <source>
        <dbReference type="ARBA" id="ARBA00022840"/>
    </source>
</evidence>
<dbReference type="GO" id="GO:0005886">
    <property type="term" value="C:plasma membrane"/>
    <property type="evidence" value="ECO:0007669"/>
    <property type="project" value="TreeGrafter"/>
</dbReference>
<evidence type="ECO:0000256" key="4">
    <source>
        <dbReference type="ARBA" id="ARBA00022723"/>
    </source>
</evidence>
<dbReference type="Proteomes" id="UP000177230">
    <property type="component" value="Unassembled WGS sequence"/>
</dbReference>
<comment type="cofactor">
    <cofactor evidence="1">
        <name>Mg(2+)</name>
        <dbReference type="ChEBI" id="CHEBI:18420"/>
    </cofactor>
</comment>
<evidence type="ECO:0000256" key="1">
    <source>
        <dbReference type="ARBA" id="ARBA00001946"/>
    </source>
</evidence>
<keyword evidence="5" id="KW-0547">Nucleotide-binding</keyword>
<dbReference type="SMART" id="SM00046">
    <property type="entry name" value="DAGKc"/>
    <property type="match status" value="1"/>
</dbReference>
<dbReference type="InterPro" id="IPR050187">
    <property type="entry name" value="Lipid_Phosphate_FormReg"/>
</dbReference>
<evidence type="ECO:0000313" key="15">
    <source>
        <dbReference type="Proteomes" id="UP000177230"/>
    </source>
</evidence>
<evidence type="ECO:0000256" key="9">
    <source>
        <dbReference type="ARBA" id="ARBA00023098"/>
    </source>
</evidence>
<dbReference type="SUPFAM" id="SSF111331">
    <property type="entry name" value="NAD kinase/diacylglycerol kinase-like"/>
    <property type="match status" value="1"/>
</dbReference>
<gene>
    <name evidence="14" type="ORF">A2024_11200</name>
</gene>
<dbReference type="AlphaFoldDB" id="A0A1F5R495"/>
<dbReference type="GO" id="GO:0005524">
    <property type="term" value="F:ATP binding"/>
    <property type="evidence" value="ECO:0007669"/>
    <property type="project" value="UniProtKB-KW"/>
</dbReference>
<keyword evidence="3" id="KW-0808">Transferase</keyword>
<dbReference type="InterPro" id="IPR005218">
    <property type="entry name" value="Diacylglycerol/lipid_kinase"/>
</dbReference>
<dbReference type="Gene3D" id="3.40.50.10330">
    <property type="entry name" value="Probable inorganic polyphosphate/atp-NAD kinase, domain 1"/>
    <property type="match status" value="1"/>
</dbReference>
<feature type="domain" description="DAGKc" evidence="13">
    <location>
        <begin position="1"/>
        <end position="130"/>
    </location>
</feature>
<keyword evidence="6" id="KW-0418">Kinase</keyword>
<feature type="compositionally biased region" description="Basic and acidic residues" evidence="12">
    <location>
        <begin position="307"/>
        <end position="326"/>
    </location>
</feature>
<comment type="caution">
    <text evidence="14">The sequence shown here is derived from an EMBL/GenBank/DDBJ whole genome shotgun (WGS) entry which is preliminary data.</text>
</comment>
<keyword evidence="4" id="KW-0479">Metal-binding</keyword>
<dbReference type="PROSITE" id="PS50146">
    <property type="entry name" value="DAGK"/>
    <property type="match status" value="1"/>
</dbReference>
<reference evidence="14 15" key="1">
    <citation type="journal article" date="2016" name="Nat. Commun.">
        <title>Thousands of microbial genomes shed light on interconnected biogeochemical processes in an aquifer system.</title>
        <authorList>
            <person name="Anantharaman K."/>
            <person name="Brown C.T."/>
            <person name="Hug L.A."/>
            <person name="Sharon I."/>
            <person name="Castelle C.J."/>
            <person name="Probst A.J."/>
            <person name="Thomas B.C."/>
            <person name="Singh A."/>
            <person name="Wilkins M.J."/>
            <person name="Karaoz U."/>
            <person name="Brodie E.L."/>
            <person name="Williams K.H."/>
            <person name="Hubbard S.S."/>
            <person name="Banfield J.F."/>
        </authorList>
    </citation>
    <scope>NUCLEOTIDE SEQUENCE [LARGE SCALE GENOMIC DNA]</scope>
</reference>
<dbReference type="Gene3D" id="2.60.200.40">
    <property type="match status" value="1"/>
</dbReference>
<evidence type="ECO:0000256" key="6">
    <source>
        <dbReference type="ARBA" id="ARBA00022777"/>
    </source>
</evidence>
<protein>
    <recommendedName>
        <fullName evidence="13">DAGKc domain-containing protein</fullName>
    </recommendedName>
</protein>
<keyword evidence="2" id="KW-0444">Lipid biosynthesis</keyword>
<keyword evidence="11" id="KW-1208">Phospholipid metabolism</keyword>
<evidence type="ECO:0000256" key="2">
    <source>
        <dbReference type="ARBA" id="ARBA00022516"/>
    </source>
</evidence>
<dbReference type="InterPro" id="IPR016064">
    <property type="entry name" value="NAD/diacylglycerol_kinase_sf"/>
</dbReference>
<keyword evidence="10" id="KW-0594">Phospholipid biosynthesis</keyword>
<evidence type="ECO:0000256" key="11">
    <source>
        <dbReference type="ARBA" id="ARBA00023264"/>
    </source>
</evidence>
<dbReference type="GO" id="GO:0008654">
    <property type="term" value="P:phospholipid biosynthetic process"/>
    <property type="evidence" value="ECO:0007669"/>
    <property type="project" value="UniProtKB-KW"/>
</dbReference>
<organism evidence="14 15">
    <name type="scientific">Candidatus Edwardsbacteria bacterium GWF2_54_11</name>
    <dbReference type="NCBI Taxonomy" id="1817851"/>
    <lineage>
        <taxon>Bacteria</taxon>
        <taxon>Candidatus Edwardsiibacteriota</taxon>
    </lineage>
</organism>
<evidence type="ECO:0000256" key="12">
    <source>
        <dbReference type="SAM" id="MobiDB-lite"/>
    </source>
</evidence>
<feature type="region of interest" description="Disordered" evidence="12">
    <location>
        <begin position="301"/>
        <end position="326"/>
    </location>
</feature>
<evidence type="ECO:0000259" key="13">
    <source>
        <dbReference type="PROSITE" id="PS50146"/>
    </source>
</evidence>
<name>A0A1F5R495_9BACT</name>
<evidence type="ECO:0000256" key="5">
    <source>
        <dbReference type="ARBA" id="ARBA00022741"/>
    </source>
</evidence>
<dbReference type="NCBIfam" id="TIGR00147">
    <property type="entry name" value="YegS/Rv2252/BmrU family lipid kinase"/>
    <property type="match status" value="1"/>
</dbReference>
<evidence type="ECO:0000256" key="3">
    <source>
        <dbReference type="ARBA" id="ARBA00022679"/>
    </source>
</evidence>
<dbReference type="PANTHER" id="PTHR12358:SF106">
    <property type="entry name" value="LIPID KINASE YEGS"/>
    <property type="match status" value="1"/>
</dbReference>
<dbReference type="InterPro" id="IPR045540">
    <property type="entry name" value="YegS/DAGK_C"/>
</dbReference>
<evidence type="ECO:0000313" key="14">
    <source>
        <dbReference type="EMBL" id="OGF09246.1"/>
    </source>
</evidence>
<dbReference type="PANTHER" id="PTHR12358">
    <property type="entry name" value="SPHINGOSINE KINASE"/>
    <property type="match status" value="1"/>
</dbReference>